<feature type="domain" description="Enoyl reductase (ER)" evidence="3">
    <location>
        <begin position="13"/>
        <end position="347"/>
    </location>
</feature>
<dbReference type="Proteomes" id="UP000554235">
    <property type="component" value="Unassembled WGS sequence"/>
</dbReference>
<comment type="similarity">
    <text evidence="1">Belongs to the zinc-containing alcohol dehydrogenase family.</text>
</comment>
<protein>
    <submittedName>
        <fullName evidence="4">NAD(P)-binding</fullName>
    </submittedName>
</protein>
<proteinExistence type="inferred from homology"/>
<comment type="caution">
    <text evidence="4">The sequence shown here is derived from an EMBL/GenBank/DDBJ whole genome shotgun (WGS) entry which is preliminary data.</text>
</comment>
<dbReference type="SUPFAM" id="SSF50129">
    <property type="entry name" value="GroES-like"/>
    <property type="match status" value="1"/>
</dbReference>
<organism evidence="4 5">
    <name type="scientific">Fusarium albosuccineum</name>
    <dbReference type="NCBI Taxonomy" id="1237068"/>
    <lineage>
        <taxon>Eukaryota</taxon>
        <taxon>Fungi</taxon>
        <taxon>Dikarya</taxon>
        <taxon>Ascomycota</taxon>
        <taxon>Pezizomycotina</taxon>
        <taxon>Sordariomycetes</taxon>
        <taxon>Hypocreomycetidae</taxon>
        <taxon>Hypocreales</taxon>
        <taxon>Nectriaceae</taxon>
        <taxon>Fusarium</taxon>
        <taxon>Fusarium decemcellulare species complex</taxon>
    </lineage>
</organism>
<evidence type="ECO:0000313" key="5">
    <source>
        <dbReference type="Proteomes" id="UP000554235"/>
    </source>
</evidence>
<accession>A0A8H4LDP3</accession>
<name>A0A8H4LDP3_9HYPO</name>
<dbReference type="SMART" id="SM00829">
    <property type="entry name" value="PKS_ER"/>
    <property type="match status" value="1"/>
</dbReference>
<dbReference type="Pfam" id="PF08240">
    <property type="entry name" value="ADH_N"/>
    <property type="match status" value="1"/>
</dbReference>
<evidence type="ECO:0000259" key="3">
    <source>
        <dbReference type="SMART" id="SM00829"/>
    </source>
</evidence>
<evidence type="ECO:0000313" key="4">
    <source>
        <dbReference type="EMBL" id="KAF4467482.1"/>
    </source>
</evidence>
<keyword evidence="5" id="KW-1185">Reference proteome</keyword>
<dbReference type="Gene3D" id="3.40.50.720">
    <property type="entry name" value="NAD(P)-binding Rossmann-like Domain"/>
    <property type="match status" value="1"/>
</dbReference>
<dbReference type="EMBL" id="JAADYS010000739">
    <property type="protein sequence ID" value="KAF4467482.1"/>
    <property type="molecule type" value="Genomic_DNA"/>
</dbReference>
<dbReference type="InterPro" id="IPR011032">
    <property type="entry name" value="GroES-like_sf"/>
</dbReference>
<dbReference type="AlphaFoldDB" id="A0A8H4LDP3"/>
<dbReference type="OrthoDB" id="9992527at2759"/>
<dbReference type="InterPro" id="IPR036291">
    <property type="entry name" value="NAD(P)-bd_dom_sf"/>
</dbReference>
<sequence length="353" mass="38343">MVHHPAIVTTGPGAPLSLVQRQTLDPGDGEVLVKVQWTISSVYDLYQANHRLNGPCPAVLGRSFAGTVLETGNSVKKLAVHDKVFGFVSGADDERAHQAKITVSENMLAKMPPNIPPQVAVTIAESFVTAFNSLNNDFGLQLPWPRPENYRPSHSGALLLVWGAASPVGKHALQLMRYYHFCNRFAVAPKKNHELLKSIGASAVFDSADADLLRQLFIATLKLNGGSCPPGRFIMDCWASQEASIQGISALANPGAKVSFARPVVGRSNGQHYKIFSDPLLASDWRMGVQDKFLEEHLQPTIMADMVGRGVIKPGEYSIAEGETLLERAQKALDMVRIGGIDGKQAVWRVSED</sequence>
<dbReference type="Gene3D" id="3.90.180.10">
    <property type="entry name" value="Medium-chain alcohol dehydrogenases, catalytic domain"/>
    <property type="match status" value="1"/>
</dbReference>
<evidence type="ECO:0000256" key="1">
    <source>
        <dbReference type="ARBA" id="ARBA00008072"/>
    </source>
</evidence>
<dbReference type="InterPro" id="IPR047122">
    <property type="entry name" value="Trans-enoyl_RdTase-like"/>
</dbReference>
<dbReference type="GO" id="GO:0016651">
    <property type="term" value="F:oxidoreductase activity, acting on NAD(P)H"/>
    <property type="evidence" value="ECO:0007669"/>
    <property type="project" value="InterPro"/>
</dbReference>
<evidence type="ECO:0000256" key="2">
    <source>
        <dbReference type="ARBA" id="ARBA00023002"/>
    </source>
</evidence>
<reference evidence="4 5" key="1">
    <citation type="submission" date="2020-01" db="EMBL/GenBank/DDBJ databases">
        <title>Identification and distribution of gene clusters putatively required for synthesis of sphingolipid metabolism inhibitors in phylogenetically diverse species of the filamentous fungus Fusarium.</title>
        <authorList>
            <person name="Kim H.-S."/>
            <person name="Busman M."/>
            <person name="Brown D.W."/>
            <person name="Divon H."/>
            <person name="Uhlig S."/>
            <person name="Proctor R.H."/>
        </authorList>
    </citation>
    <scope>NUCLEOTIDE SEQUENCE [LARGE SCALE GENOMIC DNA]</scope>
    <source>
        <strain evidence="4 5">NRRL 20459</strain>
    </source>
</reference>
<dbReference type="PANTHER" id="PTHR45348">
    <property type="entry name" value="HYPOTHETICAL OXIDOREDUCTASE (EUROFUNG)"/>
    <property type="match status" value="1"/>
</dbReference>
<gene>
    <name evidence="4" type="ORF">FALBO_5619</name>
</gene>
<dbReference type="SUPFAM" id="SSF51735">
    <property type="entry name" value="NAD(P)-binding Rossmann-fold domains"/>
    <property type="match status" value="1"/>
</dbReference>
<dbReference type="InterPro" id="IPR013154">
    <property type="entry name" value="ADH-like_N"/>
</dbReference>
<dbReference type="InterPro" id="IPR020843">
    <property type="entry name" value="ER"/>
</dbReference>
<keyword evidence="2" id="KW-0560">Oxidoreductase</keyword>
<dbReference type="PANTHER" id="PTHR45348:SF3">
    <property type="entry name" value="ENOYL REDUCTASE (ER) DOMAIN-CONTAINING PROTEIN"/>
    <property type="match status" value="1"/>
</dbReference>